<proteinExistence type="inferred from homology"/>
<keyword evidence="4" id="KW-0732">Signal</keyword>
<evidence type="ECO:0000313" key="11">
    <source>
        <dbReference type="Proteomes" id="UP001596378"/>
    </source>
</evidence>
<comment type="subcellular location">
    <subcellularLocation>
        <location evidence="1">Cell envelope</location>
    </subcellularLocation>
</comment>
<name>A0ABW2FF50_9BACL</name>
<evidence type="ECO:0000256" key="1">
    <source>
        <dbReference type="ARBA" id="ARBA00004196"/>
    </source>
</evidence>
<keyword evidence="7" id="KW-0804">Transcription</keyword>
<evidence type="ECO:0000259" key="8">
    <source>
        <dbReference type="PROSITE" id="PS01124"/>
    </source>
</evidence>
<feature type="domain" description="HTH araC/xylS-type" evidence="8">
    <location>
        <begin position="174"/>
        <end position="272"/>
    </location>
</feature>
<evidence type="ECO:0000313" key="10">
    <source>
        <dbReference type="EMBL" id="MFC7149470.1"/>
    </source>
</evidence>
<dbReference type="PANTHER" id="PTHR30532:SF21">
    <property type="entry name" value="SIDEROPHORE-BINDING LIPOPROTEIN YFIY-RELATED"/>
    <property type="match status" value="1"/>
</dbReference>
<keyword evidence="6" id="KW-0238">DNA-binding</keyword>
<dbReference type="InterPro" id="IPR018062">
    <property type="entry name" value="HTH_AraC-typ_CS"/>
</dbReference>
<dbReference type="PROSITE" id="PS01124">
    <property type="entry name" value="HTH_ARAC_FAMILY_2"/>
    <property type="match status" value="1"/>
</dbReference>
<dbReference type="InterPro" id="IPR018060">
    <property type="entry name" value="HTH_AraC"/>
</dbReference>
<feature type="domain" description="Fe/B12 periplasmic-binding" evidence="9">
    <location>
        <begin position="396"/>
        <end position="657"/>
    </location>
</feature>
<dbReference type="SUPFAM" id="SSF53807">
    <property type="entry name" value="Helical backbone' metal receptor"/>
    <property type="match status" value="1"/>
</dbReference>
<keyword evidence="3" id="KW-0813">Transport</keyword>
<evidence type="ECO:0000256" key="6">
    <source>
        <dbReference type="ARBA" id="ARBA00023125"/>
    </source>
</evidence>
<evidence type="ECO:0000256" key="7">
    <source>
        <dbReference type="ARBA" id="ARBA00023163"/>
    </source>
</evidence>
<dbReference type="InterPro" id="IPR002491">
    <property type="entry name" value="ABC_transptr_periplasmic_BD"/>
</dbReference>
<evidence type="ECO:0000256" key="5">
    <source>
        <dbReference type="ARBA" id="ARBA00023015"/>
    </source>
</evidence>
<dbReference type="PANTHER" id="PTHR30532">
    <property type="entry name" value="IRON III DICITRATE-BINDING PERIPLASMIC PROTEIN"/>
    <property type="match status" value="1"/>
</dbReference>
<dbReference type="CDD" id="cd01146">
    <property type="entry name" value="FhuD"/>
    <property type="match status" value="1"/>
</dbReference>
<keyword evidence="5" id="KW-0805">Transcription regulation</keyword>
<dbReference type="Gene3D" id="3.40.50.1980">
    <property type="entry name" value="Nitrogenase molybdenum iron protein domain"/>
    <property type="match status" value="2"/>
</dbReference>
<sequence>MGTQIALWNQVYIRIVDIRHTRMSQGDALRSYLLPSSAFIYVIRGSAKVSLDGKPARAERFNVLHGGKGLCLDIEAEERFEYGLILYQALLPIKSRQELIERLERDNPFRLQYAFAPTYPLSLYGLVEAMTAGWSKGGSLEVLRVRTTFYQFVQELLAQMEEQGVRPVKPDLTEQAARYLRERYREPITLASLAAALDCNPRQLLRAFKSRQRTSPIDYLIRIRLDRAKELLLDTDFTLREIAEAVGYSDSYYFSRMFKKIEGVAPTVFQERERRQANGRHNPSLPSTYPIAAKLRRRYIYNDHDNHSQYTGGKTSVMHKRFRTSMAAAMLLSFLVLASACGTAGNANSIASGEAATPSSSQASAAAASPTQAEAEAPRVVKHAMGEITLTGTPKRVVILTNEGTEALLALGVKPAGAVSSWVGDPWYDFIKDDMQDVTVVGDELQPNLELIAGLKPDLIVGNKARQEKIYEQLSQIAPTVFSEDLGGDWKTNFKLYSEAVDKQAEGEQALAAYDRRISDIKAKLGDKTATQVSVARFSASQVRIYQKLSFSGAILNDLGFARPASQDKDSSIEVMSKETIPSMDGDVLFYFVTRVAGKTDADQVVKEWMDDPLFQNLNVAKANKVVEVDEAIWNSSGGIEAANLLLDELVNYFGIE</sequence>
<gene>
    <name evidence="10" type="ORF">ACFQMJ_13110</name>
</gene>
<accession>A0ABW2FF50</accession>
<organism evidence="10 11">
    <name type="scientific">Cohnella cellulosilytica</name>
    <dbReference type="NCBI Taxonomy" id="986710"/>
    <lineage>
        <taxon>Bacteria</taxon>
        <taxon>Bacillati</taxon>
        <taxon>Bacillota</taxon>
        <taxon>Bacilli</taxon>
        <taxon>Bacillales</taxon>
        <taxon>Paenibacillaceae</taxon>
        <taxon>Cohnella</taxon>
    </lineage>
</organism>
<dbReference type="EMBL" id="JBHTAI010000007">
    <property type="protein sequence ID" value="MFC7149470.1"/>
    <property type="molecule type" value="Genomic_DNA"/>
</dbReference>
<keyword evidence="11" id="KW-1185">Reference proteome</keyword>
<evidence type="ECO:0000256" key="3">
    <source>
        <dbReference type="ARBA" id="ARBA00022448"/>
    </source>
</evidence>
<reference evidence="11" key="1">
    <citation type="journal article" date="2019" name="Int. J. Syst. Evol. Microbiol.">
        <title>The Global Catalogue of Microorganisms (GCM) 10K type strain sequencing project: providing services to taxonomists for standard genome sequencing and annotation.</title>
        <authorList>
            <consortium name="The Broad Institute Genomics Platform"/>
            <consortium name="The Broad Institute Genome Sequencing Center for Infectious Disease"/>
            <person name="Wu L."/>
            <person name="Ma J."/>
        </authorList>
    </citation>
    <scope>NUCLEOTIDE SEQUENCE [LARGE SCALE GENOMIC DNA]</scope>
    <source>
        <strain evidence="11">KCTC 12907</strain>
    </source>
</reference>
<evidence type="ECO:0000256" key="4">
    <source>
        <dbReference type="ARBA" id="ARBA00022729"/>
    </source>
</evidence>
<dbReference type="Pfam" id="PF12833">
    <property type="entry name" value="HTH_18"/>
    <property type="match status" value="1"/>
</dbReference>
<protein>
    <submittedName>
        <fullName evidence="10">ABC transporter substrate-binding protein</fullName>
    </submittedName>
</protein>
<evidence type="ECO:0000259" key="9">
    <source>
        <dbReference type="PROSITE" id="PS50983"/>
    </source>
</evidence>
<dbReference type="InterPro" id="IPR051313">
    <property type="entry name" value="Bact_iron-sidero_bind"/>
</dbReference>
<dbReference type="InterPro" id="IPR009057">
    <property type="entry name" value="Homeodomain-like_sf"/>
</dbReference>
<dbReference type="SMART" id="SM00342">
    <property type="entry name" value="HTH_ARAC"/>
    <property type="match status" value="1"/>
</dbReference>
<dbReference type="PROSITE" id="PS50983">
    <property type="entry name" value="FE_B12_PBP"/>
    <property type="match status" value="1"/>
</dbReference>
<evidence type="ECO:0000256" key="2">
    <source>
        <dbReference type="ARBA" id="ARBA00008814"/>
    </source>
</evidence>
<dbReference type="PROSITE" id="PS00041">
    <property type="entry name" value="HTH_ARAC_FAMILY_1"/>
    <property type="match status" value="1"/>
</dbReference>
<comment type="similarity">
    <text evidence="2">Belongs to the bacterial solute-binding protein 8 family.</text>
</comment>
<comment type="caution">
    <text evidence="10">The sequence shown here is derived from an EMBL/GenBank/DDBJ whole genome shotgun (WGS) entry which is preliminary data.</text>
</comment>
<dbReference type="SUPFAM" id="SSF46689">
    <property type="entry name" value="Homeodomain-like"/>
    <property type="match status" value="2"/>
</dbReference>
<dbReference type="Proteomes" id="UP001596378">
    <property type="component" value="Unassembled WGS sequence"/>
</dbReference>
<dbReference type="Gene3D" id="1.10.10.60">
    <property type="entry name" value="Homeodomain-like"/>
    <property type="match status" value="2"/>
</dbReference>
<dbReference type="RefSeq" id="WP_378051637.1">
    <property type="nucleotide sequence ID" value="NZ_JBHMDN010000034.1"/>
</dbReference>
<dbReference type="Pfam" id="PF01497">
    <property type="entry name" value="Peripla_BP_2"/>
    <property type="match status" value="1"/>
</dbReference>